<evidence type="ECO:0000256" key="1">
    <source>
        <dbReference type="SAM" id="MobiDB-lite"/>
    </source>
</evidence>
<proteinExistence type="predicted"/>
<name>A0A1F6CJQ8_HANXR</name>
<protein>
    <submittedName>
        <fullName evidence="2">Uncharacterized protein</fullName>
    </submittedName>
</protein>
<sequence>MKERKWVWLMGGMMAALLVGLWLPPRADGAGVDSTDASADTTVPADTVAAPSMPLPASRPSPASGPQQASNLLNPNVSVIGHFQGRVGDDLAEGERAFSFREAELGLQAPVDPYARADFFVAVSPEEGVDLEEGYLTFLALPGGVSAKVGKFRANLGKFNRTHPPETPFADRPLSAEAFWGEEGLAGTGLSVSALIPNRWVYLNLDAEVTNTYEGAPAFGEEGPDGEVQAGGGKRDLGYLGRLSAYFDLGESANLTLGASYATGVHDPAGRERAHVENADVTFRWKNPRRAIYRSLVWQTEVLFSQRRVAGGGWAARRGMFSYVDWQCARRWHVGGRFDTTEFPEIAGSEKGWVGFLTFTPSEFSLISGQLRGVRRMDGSWERAGLLKLTFNIGPHGAHPF</sequence>
<feature type="region of interest" description="Disordered" evidence="1">
    <location>
        <begin position="47"/>
        <end position="70"/>
    </location>
</feature>
<dbReference type="Proteomes" id="UP000178606">
    <property type="component" value="Unassembled WGS sequence"/>
</dbReference>
<gene>
    <name evidence="2" type="ORF">A3F84_26730</name>
</gene>
<dbReference type="InterPro" id="IPR023614">
    <property type="entry name" value="Porin_dom_sf"/>
</dbReference>
<evidence type="ECO:0000313" key="3">
    <source>
        <dbReference type="Proteomes" id="UP000178606"/>
    </source>
</evidence>
<evidence type="ECO:0000313" key="2">
    <source>
        <dbReference type="EMBL" id="OGG49112.1"/>
    </source>
</evidence>
<dbReference type="Gene3D" id="2.40.160.10">
    <property type="entry name" value="Porin"/>
    <property type="match status" value="1"/>
</dbReference>
<dbReference type="EMBL" id="MFKF01000239">
    <property type="protein sequence ID" value="OGG49112.1"/>
    <property type="molecule type" value="Genomic_DNA"/>
</dbReference>
<accession>A0A1F6CJQ8</accession>
<organism evidence="2 3">
    <name type="scientific">Handelsmanbacteria sp. (strain RIFCSPLOWO2_12_FULL_64_10)</name>
    <dbReference type="NCBI Taxonomy" id="1817868"/>
    <lineage>
        <taxon>Bacteria</taxon>
        <taxon>Candidatus Handelsmaniibacteriota</taxon>
    </lineage>
</organism>
<dbReference type="AlphaFoldDB" id="A0A1F6CJQ8"/>
<comment type="caution">
    <text evidence="2">The sequence shown here is derived from an EMBL/GenBank/DDBJ whole genome shotgun (WGS) entry which is preliminary data.</text>
</comment>
<reference evidence="2 3" key="1">
    <citation type="journal article" date="2016" name="Nat. Commun.">
        <title>Thousands of microbial genomes shed light on interconnected biogeochemical processes in an aquifer system.</title>
        <authorList>
            <person name="Anantharaman K."/>
            <person name="Brown C.T."/>
            <person name="Hug L.A."/>
            <person name="Sharon I."/>
            <person name="Castelle C.J."/>
            <person name="Probst A.J."/>
            <person name="Thomas B.C."/>
            <person name="Singh A."/>
            <person name="Wilkins M.J."/>
            <person name="Karaoz U."/>
            <person name="Brodie E.L."/>
            <person name="Williams K.H."/>
            <person name="Hubbard S.S."/>
            <person name="Banfield J.F."/>
        </authorList>
    </citation>
    <scope>NUCLEOTIDE SEQUENCE [LARGE SCALE GENOMIC DNA]</scope>
    <source>
        <strain evidence="3">RIFCSPLOWO2_12_FULL_64_10</strain>
    </source>
</reference>